<organism evidence="14 15">
    <name type="scientific">Candidatus Dojkabacteria bacterium</name>
    <dbReference type="NCBI Taxonomy" id="2099670"/>
    <lineage>
        <taxon>Bacteria</taxon>
        <taxon>Candidatus Dojkabacteria</taxon>
    </lineage>
</organism>
<comment type="subcellular location">
    <subcellularLocation>
        <location evidence="1">Cell membrane</location>
        <topology evidence="1">Multi-pass membrane protein</topology>
    </subcellularLocation>
</comment>
<protein>
    <recommendedName>
        <fullName evidence="3 10">Cell division protein FtsX</fullName>
    </recommendedName>
</protein>
<dbReference type="Pfam" id="PF18075">
    <property type="entry name" value="FtsX_ECD"/>
    <property type="match status" value="1"/>
</dbReference>
<evidence type="ECO:0000256" key="10">
    <source>
        <dbReference type="PIRNR" id="PIRNR003097"/>
    </source>
</evidence>
<feature type="domain" description="FtsX extracellular" evidence="13">
    <location>
        <begin position="55"/>
        <end position="140"/>
    </location>
</feature>
<accession>A0A955I1Q5</accession>
<evidence type="ECO:0000256" key="6">
    <source>
        <dbReference type="ARBA" id="ARBA00022692"/>
    </source>
</evidence>
<comment type="caution">
    <text evidence="14">The sequence shown here is derived from an EMBL/GenBank/DDBJ whole genome shotgun (WGS) entry which is preliminary data.</text>
</comment>
<feature type="transmembrane region" description="Helical" evidence="11">
    <location>
        <begin position="169"/>
        <end position="194"/>
    </location>
</feature>
<dbReference type="GO" id="GO:0005886">
    <property type="term" value="C:plasma membrane"/>
    <property type="evidence" value="ECO:0007669"/>
    <property type="project" value="UniProtKB-SubCell"/>
</dbReference>
<evidence type="ECO:0000313" key="15">
    <source>
        <dbReference type="Proteomes" id="UP000741282"/>
    </source>
</evidence>
<evidence type="ECO:0000259" key="12">
    <source>
        <dbReference type="Pfam" id="PF02687"/>
    </source>
</evidence>
<feature type="domain" description="ABC3 transporter permease C-terminal" evidence="12">
    <location>
        <begin position="174"/>
        <end position="298"/>
    </location>
</feature>
<reference evidence="14" key="2">
    <citation type="journal article" date="2021" name="Microbiome">
        <title>Successional dynamics and alternative stable states in a saline activated sludge microbial community over 9 years.</title>
        <authorList>
            <person name="Wang Y."/>
            <person name="Ye J."/>
            <person name="Ju F."/>
            <person name="Liu L."/>
            <person name="Boyd J.A."/>
            <person name="Deng Y."/>
            <person name="Parks D.H."/>
            <person name="Jiang X."/>
            <person name="Yin X."/>
            <person name="Woodcroft B.J."/>
            <person name="Tyson G.W."/>
            <person name="Hugenholtz P."/>
            <person name="Polz M.F."/>
            <person name="Zhang T."/>
        </authorList>
    </citation>
    <scope>NUCLEOTIDE SEQUENCE</scope>
    <source>
        <strain evidence="14">HKST-UBA17</strain>
    </source>
</reference>
<comment type="similarity">
    <text evidence="2 10">Belongs to the ABC-4 integral membrane protein family. FtsX subfamily.</text>
</comment>
<dbReference type="AlphaFoldDB" id="A0A955I1Q5"/>
<feature type="transmembrane region" description="Helical" evidence="11">
    <location>
        <begin position="223"/>
        <end position="244"/>
    </location>
</feature>
<dbReference type="PANTHER" id="PTHR47755">
    <property type="entry name" value="CELL DIVISION PROTEIN FTSX"/>
    <property type="match status" value="1"/>
</dbReference>
<evidence type="ECO:0000256" key="11">
    <source>
        <dbReference type="SAM" id="Phobius"/>
    </source>
</evidence>
<keyword evidence="7 11" id="KW-1133">Transmembrane helix</keyword>
<evidence type="ECO:0000256" key="2">
    <source>
        <dbReference type="ARBA" id="ARBA00007379"/>
    </source>
</evidence>
<reference evidence="14" key="1">
    <citation type="submission" date="2020-04" db="EMBL/GenBank/DDBJ databases">
        <authorList>
            <person name="Zhang T."/>
        </authorList>
    </citation>
    <scope>NUCLEOTIDE SEQUENCE</scope>
    <source>
        <strain evidence="14">HKST-UBA17</strain>
    </source>
</reference>
<feature type="transmembrane region" description="Helical" evidence="11">
    <location>
        <begin position="20"/>
        <end position="43"/>
    </location>
</feature>
<sequence length="309" mass="34455">MSGIIANTGKNILRNRWLSIATILVATIVFATASFFIAVSFMAQQAVRISETKAQLQIYFEVDTPESQISSVRDKLEKLNGIEEVTYITQEEALALYLDYYSDDPELIDSVSADWLPASLEVRASSLTDLEYITDQVKEEQRTNPYIEEVVYHEDVVKQLRSISNAIRYGAIGIISIFSVITLSLVFITIAFNINAHHKEIEIMHLVGSNDSYIKLPYILEGVVYTTVGSLIAAGLIIIPWYLLVGSSSDSNIKFILTQLATELDLNYLRSFDLKFVILFFGVHGIVGALVGFASSSFAVMKNLNLKSR</sequence>
<evidence type="ECO:0000313" key="14">
    <source>
        <dbReference type="EMBL" id="MCA9377040.1"/>
    </source>
</evidence>
<dbReference type="InterPro" id="IPR004513">
    <property type="entry name" value="FtsX"/>
</dbReference>
<dbReference type="PANTHER" id="PTHR47755:SF1">
    <property type="entry name" value="CELL DIVISION PROTEIN FTSX"/>
    <property type="match status" value="1"/>
</dbReference>
<proteinExistence type="inferred from homology"/>
<dbReference type="Pfam" id="PF02687">
    <property type="entry name" value="FtsX"/>
    <property type="match status" value="1"/>
</dbReference>
<keyword evidence="8 10" id="KW-0472">Membrane</keyword>
<gene>
    <name evidence="14" type="ORF">KC685_03915</name>
</gene>
<dbReference type="GO" id="GO:0051301">
    <property type="term" value="P:cell division"/>
    <property type="evidence" value="ECO:0007669"/>
    <property type="project" value="UniProtKB-KW"/>
</dbReference>
<keyword evidence="9 10" id="KW-0131">Cell cycle</keyword>
<feature type="transmembrane region" description="Helical" evidence="11">
    <location>
        <begin position="276"/>
        <end position="300"/>
    </location>
</feature>
<keyword evidence="5 10" id="KW-0132">Cell division</keyword>
<evidence type="ECO:0000256" key="7">
    <source>
        <dbReference type="ARBA" id="ARBA00022989"/>
    </source>
</evidence>
<evidence type="ECO:0000256" key="9">
    <source>
        <dbReference type="ARBA" id="ARBA00023306"/>
    </source>
</evidence>
<dbReference type="InterPro" id="IPR003838">
    <property type="entry name" value="ABC3_permease_C"/>
</dbReference>
<dbReference type="Gene3D" id="3.30.70.3040">
    <property type="match status" value="1"/>
</dbReference>
<evidence type="ECO:0000256" key="1">
    <source>
        <dbReference type="ARBA" id="ARBA00004651"/>
    </source>
</evidence>
<evidence type="ECO:0000256" key="8">
    <source>
        <dbReference type="ARBA" id="ARBA00023136"/>
    </source>
</evidence>
<evidence type="ECO:0000256" key="3">
    <source>
        <dbReference type="ARBA" id="ARBA00021907"/>
    </source>
</evidence>
<name>A0A955I1Q5_9BACT</name>
<keyword evidence="6 11" id="KW-0812">Transmembrane</keyword>
<dbReference type="Proteomes" id="UP000741282">
    <property type="component" value="Unassembled WGS sequence"/>
</dbReference>
<dbReference type="EMBL" id="JAGQLN010000015">
    <property type="protein sequence ID" value="MCA9377040.1"/>
    <property type="molecule type" value="Genomic_DNA"/>
</dbReference>
<evidence type="ECO:0000256" key="5">
    <source>
        <dbReference type="ARBA" id="ARBA00022618"/>
    </source>
</evidence>
<evidence type="ECO:0000256" key="4">
    <source>
        <dbReference type="ARBA" id="ARBA00022475"/>
    </source>
</evidence>
<dbReference type="PIRSF" id="PIRSF003097">
    <property type="entry name" value="FtsX"/>
    <property type="match status" value="1"/>
</dbReference>
<dbReference type="InterPro" id="IPR040690">
    <property type="entry name" value="FtsX_ECD"/>
</dbReference>
<evidence type="ECO:0000259" key="13">
    <source>
        <dbReference type="Pfam" id="PF18075"/>
    </source>
</evidence>
<keyword evidence="4 10" id="KW-1003">Cell membrane</keyword>